<dbReference type="PRINTS" id="PR00507">
    <property type="entry name" value="N12N6MTFRASE"/>
</dbReference>
<evidence type="ECO:0000313" key="7">
    <source>
        <dbReference type="EMBL" id="OUJ69401.1"/>
    </source>
</evidence>
<dbReference type="Gene3D" id="3.40.50.150">
    <property type="entry name" value="Vaccinia Virus protein VP39"/>
    <property type="match status" value="1"/>
</dbReference>
<dbReference type="InterPro" id="IPR029063">
    <property type="entry name" value="SAM-dependent_MTases_sf"/>
</dbReference>
<gene>
    <name evidence="7" type="ORF">BXP70_26560</name>
</gene>
<keyword evidence="3" id="KW-0808">Transferase</keyword>
<comment type="catalytic activity">
    <reaction evidence="5">
        <text>a 2'-deoxyadenosine in DNA + S-adenosyl-L-methionine = an N(6)-methyl-2'-deoxyadenosine in DNA + S-adenosyl-L-homocysteine + H(+)</text>
        <dbReference type="Rhea" id="RHEA:15197"/>
        <dbReference type="Rhea" id="RHEA-COMP:12418"/>
        <dbReference type="Rhea" id="RHEA-COMP:12419"/>
        <dbReference type="ChEBI" id="CHEBI:15378"/>
        <dbReference type="ChEBI" id="CHEBI:57856"/>
        <dbReference type="ChEBI" id="CHEBI:59789"/>
        <dbReference type="ChEBI" id="CHEBI:90615"/>
        <dbReference type="ChEBI" id="CHEBI:90616"/>
        <dbReference type="EC" id="2.1.1.72"/>
    </reaction>
</comment>
<name>A0A243W6E5_9BACT</name>
<sequence>MRELESAFVKGLSQLDMSLEANPSNILLTSDLEITSISINFYQRFALERAKKIGADAVFFRNNLSSDESSIAQVYIFDFTRSHKEEKDLIELHKNVWSSTDVRIYFIIYNSEIKIFNSSKPVEINKQGIITLQPFDVLKIIGEAKEKYYEYSGKRFIDGSFWENHGDEFSYNNTAYEKLITELRNARKLFLRDITLDKKLANKLLVLSILVKYLEERIDIDRNGYETRVFSKDIFNKPEFGFSESFVDVIRNGLDKNNTYILNVFDFLTNHFSGNIFNILNEYRDDVKRVNLSPLINFLSAELDNNQYVLWKLYSFNYLPVELISSIYEEMLEADKSEGVAYTPSYLVNLLVDECMPMNEPKQSLKILDPACGSGIFLVSAFKRLVDWWRVSKFKETNNWIKPSREHLSHLQELLINSIYGIDISSEAVDLATFSLSLSLCDMLSPKVIWEDLKFNDLRNNIICSDFYSWGGNNKSKQFDLIIGNPPFIEYTGKLFKKHLLSSNLEDKINFPNNQSALLFTLIAASIINNNSGILCFVLPAGPLLYNNSKIANEFREYLFNNYNIPQIIDFTYLSNSLFKNKGNEKNVAVAAFFIRNSKIKFNKTMHIVAKKLKTIRQRHYFEFDHYDIHPISIHDAATNTTVWKSNLLGGGRLLSLLERIKSLPTLKEFLDSKKPEGLVYGEGYTKRKPDMEVTNEELTSGQYKASEAISESMTFDVSSFTEEGIKNIKQQNYKYFYRTGNPKQFKHPLLLIKKNIGQNSIPMYLSENIDFSYTKEVMGIHCPDKNLLRILYNRIKNNNFYRFCILATSARSGISRSTKTILQKDLLHIPFPNSENELVLSYIDNIIINDTMVYWLDYLSKDKENQILKCISQDDLNSFAEVFCNVLNKLFHKADDHMSYQMISSYTSDINALVRFSYKPGKKTNKHIDNQLNFQHINLMMDKGQRSAFSKIIKFYDGNDIYLIKPLEKKYWLRSTAVKDADEVIVDLFNAGY</sequence>
<accession>A0A243W6E5</accession>
<dbReference type="EC" id="2.1.1.72" evidence="1"/>
<dbReference type="SUPFAM" id="SSF53335">
    <property type="entry name" value="S-adenosyl-L-methionine-dependent methyltransferases"/>
    <property type="match status" value="1"/>
</dbReference>
<dbReference type="RefSeq" id="WP_086597148.1">
    <property type="nucleotide sequence ID" value="NZ_MTSE01000034.1"/>
</dbReference>
<evidence type="ECO:0000259" key="6">
    <source>
        <dbReference type="Pfam" id="PF07669"/>
    </source>
</evidence>
<evidence type="ECO:0000256" key="5">
    <source>
        <dbReference type="ARBA" id="ARBA00047942"/>
    </source>
</evidence>
<dbReference type="GO" id="GO:0006304">
    <property type="term" value="P:DNA modification"/>
    <property type="evidence" value="ECO:0007669"/>
    <property type="project" value="InterPro"/>
</dbReference>
<protein>
    <recommendedName>
        <fullName evidence="1">site-specific DNA-methyltransferase (adenine-specific)</fullName>
        <ecNumber evidence="1">2.1.1.72</ecNumber>
    </recommendedName>
</protein>
<dbReference type="PANTHER" id="PTHR33841:SF1">
    <property type="entry name" value="DNA METHYLTRANSFERASE A"/>
    <property type="match status" value="1"/>
</dbReference>
<dbReference type="GO" id="GO:0032259">
    <property type="term" value="P:methylation"/>
    <property type="evidence" value="ECO:0007669"/>
    <property type="project" value="UniProtKB-KW"/>
</dbReference>
<dbReference type="EMBL" id="MTSE01000034">
    <property type="protein sequence ID" value="OUJ69401.1"/>
    <property type="molecule type" value="Genomic_DNA"/>
</dbReference>
<dbReference type="InterPro" id="IPR011639">
    <property type="entry name" value="MethylTrfase_TaqI-like_dom"/>
</dbReference>
<evidence type="ECO:0000256" key="4">
    <source>
        <dbReference type="ARBA" id="ARBA00022691"/>
    </source>
</evidence>
<reference evidence="7 8" key="1">
    <citation type="submission" date="2017-01" db="EMBL/GenBank/DDBJ databases">
        <title>A new Hymenobacter.</title>
        <authorList>
            <person name="Liang Y."/>
            <person name="Feng F."/>
        </authorList>
    </citation>
    <scope>NUCLEOTIDE SEQUENCE [LARGE SCALE GENOMIC DNA]</scope>
    <source>
        <strain evidence="7">MIMBbqt21</strain>
    </source>
</reference>
<dbReference type="PROSITE" id="PS00092">
    <property type="entry name" value="N6_MTASE"/>
    <property type="match status" value="1"/>
</dbReference>
<dbReference type="AlphaFoldDB" id="A0A243W6E5"/>
<dbReference type="Pfam" id="PF07669">
    <property type="entry name" value="Eco57I"/>
    <property type="match status" value="1"/>
</dbReference>
<organism evidence="7 8">
    <name type="scientific">Hymenobacter crusticola</name>
    <dbReference type="NCBI Taxonomy" id="1770526"/>
    <lineage>
        <taxon>Bacteria</taxon>
        <taxon>Pseudomonadati</taxon>
        <taxon>Bacteroidota</taxon>
        <taxon>Cytophagia</taxon>
        <taxon>Cytophagales</taxon>
        <taxon>Hymenobacteraceae</taxon>
        <taxon>Hymenobacter</taxon>
    </lineage>
</organism>
<keyword evidence="4" id="KW-0949">S-adenosyl-L-methionine</keyword>
<dbReference type="PANTHER" id="PTHR33841">
    <property type="entry name" value="DNA METHYLTRANSFERASE YEEA-RELATED"/>
    <property type="match status" value="1"/>
</dbReference>
<evidence type="ECO:0000313" key="8">
    <source>
        <dbReference type="Proteomes" id="UP000194873"/>
    </source>
</evidence>
<comment type="caution">
    <text evidence="7">The sequence shown here is derived from an EMBL/GenBank/DDBJ whole genome shotgun (WGS) entry which is preliminary data.</text>
</comment>
<dbReference type="InterPro" id="IPR002052">
    <property type="entry name" value="DNA_methylase_N6_adenine_CS"/>
</dbReference>
<dbReference type="Proteomes" id="UP000194873">
    <property type="component" value="Unassembled WGS sequence"/>
</dbReference>
<dbReference type="InterPro" id="IPR050953">
    <property type="entry name" value="N4_N6_ade-DNA_methylase"/>
</dbReference>
<proteinExistence type="predicted"/>
<dbReference type="GO" id="GO:0009007">
    <property type="term" value="F:site-specific DNA-methyltransferase (adenine-specific) activity"/>
    <property type="evidence" value="ECO:0007669"/>
    <property type="project" value="UniProtKB-EC"/>
</dbReference>
<evidence type="ECO:0000256" key="1">
    <source>
        <dbReference type="ARBA" id="ARBA00011900"/>
    </source>
</evidence>
<dbReference type="GO" id="GO:0003676">
    <property type="term" value="F:nucleic acid binding"/>
    <property type="evidence" value="ECO:0007669"/>
    <property type="project" value="InterPro"/>
</dbReference>
<dbReference type="OrthoDB" id="32195at2"/>
<evidence type="ECO:0000256" key="3">
    <source>
        <dbReference type="ARBA" id="ARBA00022679"/>
    </source>
</evidence>
<keyword evidence="2" id="KW-0489">Methyltransferase</keyword>
<keyword evidence="8" id="KW-1185">Reference proteome</keyword>
<evidence type="ECO:0000256" key="2">
    <source>
        <dbReference type="ARBA" id="ARBA00022603"/>
    </source>
</evidence>
<feature type="domain" description="Type II methyltransferase M.TaqI-like" evidence="6">
    <location>
        <begin position="417"/>
        <end position="571"/>
    </location>
</feature>